<keyword evidence="1" id="KW-0812">Transmembrane</keyword>
<evidence type="ECO:0000313" key="3">
    <source>
        <dbReference type="Proteomes" id="UP000199159"/>
    </source>
</evidence>
<name>A0A1H0WW55_9BACI</name>
<sequence>MVFDGIILSFIIALLRKGNLQAFSTLKLKWGWIFPVFLIIQLSVYFLQNSIEFLGQISGFIFMAVYIVGMVFLYVNRDHKGFNVILIGVFLNFIVMVLNGGRMPVSAEAAAVLDPMYLEILKEELYAKHTLLTDATRLGFLGDIIPLSSPYPKTQVISIGDVVMNIGGFQFIQYIMVHKARKQESASVSDLKEVNN</sequence>
<evidence type="ECO:0008006" key="4">
    <source>
        <dbReference type="Google" id="ProtNLM"/>
    </source>
</evidence>
<gene>
    <name evidence="2" type="ORF">SAMN05216565_11716</name>
</gene>
<dbReference type="AlphaFoldDB" id="A0A1H0WW55"/>
<dbReference type="Pfam" id="PF17248">
    <property type="entry name" value="DUF5317"/>
    <property type="match status" value="1"/>
</dbReference>
<accession>A0A1H0WW55</accession>
<dbReference type="STRING" id="930152.SAMN05216565_11716"/>
<dbReference type="OrthoDB" id="37447at2"/>
<dbReference type="InterPro" id="IPR035168">
    <property type="entry name" value="DUF5317"/>
</dbReference>
<keyword evidence="1" id="KW-1133">Transmembrane helix</keyword>
<dbReference type="Proteomes" id="UP000199159">
    <property type="component" value="Unassembled WGS sequence"/>
</dbReference>
<organism evidence="2 3">
    <name type="scientific">Litchfieldia salsa</name>
    <dbReference type="NCBI Taxonomy" id="930152"/>
    <lineage>
        <taxon>Bacteria</taxon>
        <taxon>Bacillati</taxon>
        <taxon>Bacillota</taxon>
        <taxon>Bacilli</taxon>
        <taxon>Bacillales</taxon>
        <taxon>Bacillaceae</taxon>
        <taxon>Litchfieldia</taxon>
    </lineage>
</organism>
<dbReference type="EMBL" id="FNJU01000017">
    <property type="protein sequence ID" value="SDP94830.1"/>
    <property type="molecule type" value="Genomic_DNA"/>
</dbReference>
<protein>
    <recommendedName>
        <fullName evidence="4">DUF5317 domain-containing protein</fullName>
    </recommendedName>
</protein>
<evidence type="ECO:0000256" key="1">
    <source>
        <dbReference type="SAM" id="Phobius"/>
    </source>
</evidence>
<feature type="transmembrane region" description="Helical" evidence="1">
    <location>
        <begin position="81"/>
        <end position="98"/>
    </location>
</feature>
<dbReference type="RefSeq" id="WP_090859165.1">
    <property type="nucleotide sequence ID" value="NZ_FNJU01000017.1"/>
</dbReference>
<feature type="transmembrane region" description="Helical" evidence="1">
    <location>
        <begin position="54"/>
        <end position="75"/>
    </location>
</feature>
<proteinExistence type="predicted"/>
<reference evidence="3" key="1">
    <citation type="submission" date="2016-10" db="EMBL/GenBank/DDBJ databases">
        <authorList>
            <person name="Varghese N."/>
            <person name="Submissions S."/>
        </authorList>
    </citation>
    <scope>NUCLEOTIDE SEQUENCE [LARGE SCALE GENOMIC DNA]</scope>
    <source>
        <strain evidence="3">IBRC-M10078</strain>
    </source>
</reference>
<feature type="transmembrane region" description="Helical" evidence="1">
    <location>
        <begin position="30"/>
        <end position="47"/>
    </location>
</feature>
<keyword evidence="1" id="KW-0472">Membrane</keyword>
<evidence type="ECO:0000313" key="2">
    <source>
        <dbReference type="EMBL" id="SDP94830.1"/>
    </source>
</evidence>
<keyword evidence="3" id="KW-1185">Reference proteome</keyword>